<dbReference type="InterPro" id="IPR006076">
    <property type="entry name" value="FAD-dep_OxRdtase"/>
</dbReference>
<proteinExistence type="predicted"/>
<name>A0ABR7RRT9_9PROT</name>
<protein>
    <submittedName>
        <fullName evidence="4">FAD-binding oxidoreductase</fullName>
    </submittedName>
</protein>
<organism evidence="4 5">
    <name type="scientific">Teichococcus aerophilus</name>
    <dbReference type="NCBI Taxonomy" id="1224513"/>
    <lineage>
        <taxon>Bacteria</taxon>
        <taxon>Pseudomonadati</taxon>
        <taxon>Pseudomonadota</taxon>
        <taxon>Alphaproteobacteria</taxon>
        <taxon>Acetobacterales</taxon>
        <taxon>Roseomonadaceae</taxon>
        <taxon>Roseomonas</taxon>
    </lineage>
</organism>
<accession>A0ABR7RRT9</accession>
<dbReference type="Proteomes" id="UP000626026">
    <property type="component" value="Unassembled WGS sequence"/>
</dbReference>
<feature type="domain" description="FAD dependent oxidoreductase" evidence="3">
    <location>
        <begin position="29"/>
        <end position="373"/>
    </location>
</feature>
<dbReference type="PANTHER" id="PTHR13847">
    <property type="entry name" value="SARCOSINE DEHYDROGENASE-RELATED"/>
    <property type="match status" value="1"/>
</dbReference>
<keyword evidence="1" id="KW-0560">Oxidoreductase</keyword>
<comment type="caution">
    <text evidence="4">The sequence shown here is derived from an EMBL/GenBank/DDBJ whole genome shotgun (WGS) entry which is preliminary data.</text>
</comment>
<dbReference type="PANTHER" id="PTHR13847:SF287">
    <property type="entry name" value="FAD-DEPENDENT OXIDOREDUCTASE DOMAIN-CONTAINING PROTEIN 1"/>
    <property type="match status" value="1"/>
</dbReference>
<dbReference type="SUPFAM" id="SSF51905">
    <property type="entry name" value="FAD/NAD(P)-binding domain"/>
    <property type="match status" value="1"/>
</dbReference>
<evidence type="ECO:0000313" key="5">
    <source>
        <dbReference type="Proteomes" id="UP000626026"/>
    </source>
</evidence>
<dbReference type="Pfam" id="PF01266">
    <property type="entry name" value="DAO"/>
    <property type="match status" value="1"/>
</dbReference>
<gene>
    <name evidence="4" type="ORF">IBL26_19165</name>
</gene>
<keyword evidence="5" id="KW-1185">Reference proteome</keyword>
<evidence type="ECO:0000259" key="3">
    <source>
        <dbReference type="Pfam" id="PF01266"/>
    </source>
</evidence>
<feature type="region of interest" description="Disordered" evidence="2">
    <location>
        <begin position="1"/>
        <end position="20"/>
    </location>
</feature>
<dbReference type="InterPro" id="IPR036188">
    <property type="entry name" value="FAD/NAD-bd_sf"/>
</dbReference>
<evidence type="ECO:0000256" key="2">
    <source>
        <dbReference type="SAM" id="MobiDB-lite"/>
    </source>
</evidence>
<reference evidence="4 5" key="1">
    <citation type="journal article" date="2013" name="Int. J. Syst. Evol. Microbiol.">
        <title>Roseomonas aerophila sp. nov., isolated from air.</title>
        <authorList>
            <person name="Kim S.J."/>
            <person name="Weon H.Y."/>
            <person name="Ahn J.H."/>
            <person name="Hong S.B."/>
            <person name="Seok S.J."/>
            <person name="Whang K.S."/>
            <person name="Kwon S.W."/>
        </authorList>
    </citation>
    <scope>NUCLEOTIDE SEQUENCE [LARGE SCALE GENOMIC DNA]</scope>
    <source>
        <strain evidence="4 5">NBRC 108923</strain>
    </source>
</reference>
<dbReference type="EMBL" id="JACTVA010000042">
    <property type="protein sequence ID" value="MBC9208974.1"/>
    <property type="molecule type" value="Genomic_DNA"/>
</dbReference>
<evidence type="ECO:0000313" key="4">
    <source>
        <dbReference type="EMBL" id="MBC9208974.1"/>
    </source>
</evidence>
<dbReference type="Gene3D" id="3.30.9.10">
    <property type="entry name" value="D-Amino Acid Oxidase, subunit A, domain 2"/>
    <property type="match status" value="1"/>
</dbReference>
<dbReference type="Gene3D" id="3.50.50.60">
    <property type="entry name" value="FAD/NAD(P)-binding domain"/>
    <property type="match status" value="1"/>
</dbReference>
<sequence length="399" mass="41727">MDPGHAPWLNPGHYPGSQPAERNVDISADVIILGGGIAGASAAFFLAPHASVVLLEAEEQFGQHSSGRSAAQFTVGITAPAMRRLAAASRAFLAQPPAGFAASPLLHRRGSLTFGRAGDEARLDALARRIREAGAQAKRLDMAGTLARFPLLLAASAAAGAVEEPDAMEIEVDALLQGYLRGARAHGARCLGAQRVLGLHHEAQGWEVRTQAAAFRAPRIVNAAGAWVDEVAALAGVRPIGIQPYRRTAFTFAPTPGLDHTIWPHVADIGGRWYVQPDAGQMMGSLADATPCLPCDAMPEEFDIALAIDRIGADTRLQIGRPIHRWAGLRSFVRDRDPVAGKATDAPGFFWLAGQGGCGVLTSPALGEAAAALVLGHAWPEALRAAGLVPASLAPSRLA</sequence>
<evidence type="ECO:0000256" key="1">
    <source>
        <dbReference type="ARBA" id="ARBA00023002"/>
    </source>
</evidence>